<feature type="region of interest" description="Disordered" evidence="1">
    <location>
        <begin position="183"/>
        <end position="215"/>
    </location>
</feature>
<accession>A0A9P8CRG4</accession>
<feature type="compositionally biased region" description="Polar residues" evidence="1">
    <location>
        <begin position="379"/>
        <end position="388"/>
    </location>
</feature>
<feature type="compositionally biased region" description="Pro residues" evidence="1">
    <location>
        <begin position="358"/>
        <end position="376"/>
    </location>
</feature>
<feature type="compositionally biased region" description="Pro residues" evidence="1">
    <location>
        <begin position="201"/>
        <end position="210"/>
    </location>
</feature>
<evidence type="ECO:0008006" key="4">
    <source>
        <dbReference type="Google" id="ProtNLM"/>
    </source>
</evidence>
<evidence type="ECO:0000313" key="3">
    <source>
        <dbReference type="Proteomes" id="UP000887229"/>
    </source>
</evidence>
<gene>
    <name evidence="2" type="ORF">F5Z01DRAFT_635093</name>
</gene>
<feature type="compositionally biased region" description="Low complexity" evidence="1">
    <location>
        <begin position="348"/>
        <end position="357"/>
    </location>
</feature>
<feature type="region of interest" description="Disordered" evidence="1">
    <location>
        <begin position="230"/>
        <end position="250"/>
    </location>
</feature>
<dbReference type="EMBL" id="MU251249">
    <property type="protein sequence ID" value="KAG9256140.1"/>
    <property type="molecule type" value="Genomic_DNA"/>
</dbReference>
<feature type="region of interest" description="Disordered" evidence="1">
    <location>
        <begin position="265"/>
        <end position="436"/>
    </location>
</feature>
<feature type="compositionally biased region" description="Basic and acidic residues" evidence="1">
    <location>
        <begin position="234"/>
        <end position="243"/>
    </location>
</feature>
<dbReference type="Proteomes" id="UP000887229">
    <property type="component" value="Unassembled WGS sequence"/>
</dbReference>
<dbReference type="RefSeq" id="XP_046120064.1">
    <property type="nucleotide sequence ID" value="XM_046262123.1"/>
</dbReference>
<evidence type="ECO:0000256" key="1">
    <source>
        <dbReference type="SAM" id="MobiDB-lite"/>
    </source>
</evidence>
<dbReference type="AlphaFoldDB" id="A0A9P8CRG4"/>
<feature type="compositionally biased region" description="Polar residues" evidence="1">
    <location>
        <begin position="183"/>
        <end position="196"/>
    </location>
</feature>
<feature type="compositionally biased region" description="Low complexity" evidence="1">
    <location>
        <begin position="280"/>
        <end position="291"/>
    </location>
</feature>
<organism evidence="2 3">
    <name type="scientific">Emericellopsis atlantica</name>
    <dbReference type="NCBI Taxonomy" id="2614577"/>
    <lineage>
        <taxon>Eukaryota</taxon>
        <taxon>Fungi</taxon>
        <taxon>Dikarya</taxon>
        <taxon>Ascomycota</taxon>
        <taxon>Pezizomycotina</taxon>
        <taxon>Sordariomycetes</taxon>
        <taxon>Hypocreomycetidae</taxon>
        <taxon>Hypocreales</taxon>
        <taxon>Bionectriaceae</taxon>
        <taxon>Emericellopsis</taxon>
    </lineage>
</organism>
<dbReference type="GeneID" id="70293026"/>
<sequence length="453" mass="49227">MAARPGEENVATLRTKSDDRRFGDIHYYYSPAEVKPRHHRFDKGSYVYLFENANDRRCRIEVANNPGTEDQDAFDGFLDQARVRYSYKQHCMVSLTVADAVDQNEWHLPTYDPRNENKYHYKLHSLDVYFWTQQDALQFVNGVRRVLPPGQVEILDEPGPPPQQAPAMSHVVQKLEDAAISDPQYSASHLSSQPGSQAGAIPPPPPPPETAAPAQPASFVPMAYNPAAPAAPEAIRHREKTPPPDEDPLNPLAVAVAYDYHKQPFTPGYPPQAQFPPGIASPGLPPALGSPGAPPPQFGASHHPGIQRAATMPVNAGMPSPGLSSPYGAGFPGAPGAGMPPPPPQSQPPLQQHIQQPPQQPTPPAANPGLPGPPPGGYSNFSYNQAGQQRPADPAYSIHQQAYRPTESEATIAAQTAQYGFQKPEPRSKLEENTARLEKGVSGMFKKFEKKFG</sequence>
<proteinExistence type="predicted"/>
<name>A0A9P8CRG4_9HYPO</name>
<keyword evidence="3" id="KW-1185">Reference proteome</keyword>
<dbReference type="OrthoDB" id="5408296at2759"/>
<protein>
    <recommendedName>
        <fullName evidence="4">RNA recognition motif-containing protein</fullName>
    </recommendedName>
</protein>
<feature type="compositionally biased region" description="Pro residues" evidence="1">
    <location>
        <begin position="338"/>
        <end position="347"/>
    </location>
</feature>
<evidence type="ECO:0000313" key="2">
    <source>
        <dbReference type="EMBL" id="KAG9256140.1"/>
    </source>
</evidence>
<comment type="caution">
    <text evidence="2">The sequence shown here is derived from an EMBL/GenBank/DDBJ whole genome shotgun (WGS) entry which is preliminary data.</text>
</comment>
<feature type="compositionally biased region" description="Basic and acidic residues" evidence="1">
    <location>
        <begin position="424"/>
        <end position="436"/>
    </location>
</feature>
<reference evidence="2" key="1">
    <citation type="journal article" date="2021" name="IMA Fungus">
        <title>Genomic characterization of three marine fungi, including Emericellopsis atlantica sp. nov. with signatures of a generalist lifestyle and marine biomass degradation.</title>
        <authorList>
            <person name="Hagestad O.C."/>
            <person name="Hou L."/>
            <person name="Andersen J.H."/>
            <person name="Hansen E.H."/>
            <person name="Altermark B."/>
            <person name="Li C."/>
            <person name="Kuhnert E."/>
            <person name="Cox R.J."/>
            <person name="Crous P.W."/>
            <person name="Spatafora J.W."/>
            <person name="Lail K."/>
            <person name="Amirebrahimi M."/>
            <person name="Lipzen A."/>
            <person name="Pangilinan J."/>
            <person name="Andreopoulos W."/>
            <person name="Hayes R.D."/>
            <person name="Ng V."/>
            <person name="Grigoriev I.V."/>
            <person name="Jackson S.A."/>
            <person name="Sutton T.D.S."/>
            <person name="Dobson A.D.W."/>
            <person name="Rama T."/>
        </authorList>
    </citation>
    <scope>NUCLEOTIDE SEQUENCE</scope>
    <source>
        <strain evidence="2">TS7</strain>
    </source>
</reference>